<proteinExistence type="predicted"/>
<name>A0ABN2BH08_9ACTN</name>
<sequence>MSDDPRRHHYLFAHRELPSGLFRLGIDLVSAGRDGRLDLDAVWDRVGQTLPDHERLPATGLAVSHHLVADHHVLLVVFPAAQHPAEAHFAAMAVSAHDARVRYIVLEEARSVIDGTRYTVLGEWTEDGGHINYGPGPEPRTEAFLSAVRSHLADRSQPAS</sequence>
<accession>A0ABN2BH08</accession>
<organism evidence="1 2">
    <name type="scientific">Dactylosporangium maewongense</name>
    <dbReference type="NCBI Taxonomy" id="634393"/>
    <lineage>
        <taxon>Bacteria</taxon>
        <taxon>Bacillati</taxon>
        <taxon>Actinomycetota</taxon>
        <taxon>Actinomycetes</taxon>
        <taxon>Micromonosporales</taxon>
        <taxon>Micromonosporaceae</taxon>
        <taxon>Dactylosporangium</taxon>
    </lineage>
</organism>
<dbReference type="RefSeq" id="WP_344506416.1">
    <property type="nucleotide sequence ID" value="NZ_BAAAQD010000015.1"/>
</dbReference>
<keyword evidence="2" id="KW-1185">Reference proteome</keyword>
<evidence type="ECO:0000313" key="1">
    <source>
        <dbReference type="EMBL" id="GAA1539109.1"/>
    </source>
</evidence>
<dbReference type="EMBL" id="BAAAQD010000015">
    <property type="protein sequence ID" value="GAA1539109.1"/>
    <property type="molecule type" value="Genomic_DNA"/>
</dbReference>
<dbReference type="Proteomes" id="UP001501470">
    <property type="component" value="Unassembled WGS sequence"/>
</dbReference>
<protein>
    <submittedName>
        <fullName evidence="1">Uncharacterized protein</fullName>
    </submittedName>
</protein>
<evidence type="ECO:0000313" key="2">
    <source>
        <dbReference type="Proteomes" id="UP001501470"/>
    </source>
</evidence>
<reference evidence="1 2" key="1">
    <citation type="journal article" date="2019" name="Int. J. Syst. Evol. Microbiol.">
        <title>The Global Catalogue of Microorganisms (GCM) 10K type strain sequencing project: providing services to taxonomists for standard genome sequencing and annotation.</title>
        <authorList>
            <consortium name="The Broad Institute Genomics Platform"/>
            <consortium name="The Broad Institute Genome Sequencing Center for Infectious Disease"/>
            <person name="Wu L."/>
            <person name="Ma J."/>
        </authorList>
    </citation>
    <scope>NUCLEOTIDE SEQUENCE [LARGE SCALE GENOMIC DNA]</scope>
    <source>
        <strain evidence="1 2">JCM 15933</strain>
    </source>
</reference>
<comment type="caution">
    <text evidence="1">The sequence shown here is derived from an EMBL/GenBank/DDBJ whole genome shotgun (WGS) entry which is preliminary data.</text>
</comment>
<gene>
    <name evidence="1" type="ORF">GCM10009827_067940</name>
</gene>